<evidence type="ECO:0000259" key="8">
    <source>
        <dbReference type="PROSITE" id="PS50949"/>
    </source>
</evidence>
<evidence type="ECO:0000256" key="3">
    <source>
        <dbReference type="ARBA" id="ARBA00023125"/>
    </source>
</evidence>
<evidence type="ECO:0000313" key="9">
    <source>
        <dbReference type="EMBL" id="QKV19251.1"/>
    </source>
</evidence>
<name>A0A6N1VE49_9HYPH</name>
<evidence type="ECO:0000256" key="4">
    <source>
        <dbReference type="ARBA" id="ARBA00023163"/>
    </source>
</evidence>
<dbReference type="Gene3D" id="1.10.10.10">
    <property type="entry name" value="Winged helix-like DNA-binding domain superfamily/Winged helix DNA-binding domain"/>
    <property type="match status" value="1"/>
</dbReference>
<dbReference type="CDD" id="cd07377">
    <property type="entry name" value="WHTH_GntR"/>
    <property type="match status" value="1"/>
</dbReference>
<evidence type="ECO:0000256" key="2">
    <source>
        <dbReference type="ARBA" id="ARBA00023015"/>
    </source>
</evidence>
<dbReference type="SUPFAM" id="SSF46785">
    <property type="entry name" value="Winged helix' DNA-binding domain"/>
    <property type="match status" value="1"/>
</dbReference>
<accession>A0A6N1VE49</accession>
<dbReference type="PANTHER" id="PTHR43537:SF34">
    <property type="entry name" value="PYRUVATE DEHYDROGENASE COMPLEX REPRESSOR"/>
    <property type="match status" value="1"/>
</dbReference>
<evidence type="ECO:0000256" key="1">
    <source>
        <dbReference type="ARBA" id="ARBA00022491"/>
    </source>
</evidence>
<evidence type="ECO:0000256" key="5">
    <source>
        <dbReference type="ARBA" id="ARBA00037357"/>
    </source>
</evidence>
<dbReference type="InterPro" id="IPR036388">
    <property type="entry name" value="WH-like_DNA-bd_sf"/>
</dbReference>
<keyword evidence="2" id="KW-0805">Transcription regulation</keyword>
<dbReference type="KEGG" id="orm:HTY61_12680"/>
<dbReference type="Gene3D" id="1.20.120.530">
    <property type="entry name" value="GntR ligand-binding domain-like"/>
    <property type="match status" value="1"/>
</dbReference>
<comment type="function">
    <text evidence="5">Transcriptional repressor for the pyruvate dehydrogenase complex genes aceEF and lpd.</text>
</comment>
<dbReference type="GO" id="GO:0003677">
    <property type="term" value="F:DNA binding"/>
    <property type="evidence" value="ECO:0007669"/>
    <property type="project" value="UniProtKB-KW"/>
</dbReference>
<dbReference type="SMART" id="SM00895">
    <property type="entry name" value="FCD"/>
    <property type="match status" value="1"/>
</dbReference>
<dbReference type="InterPro" id="IPR000524">
    <property type="entry name" value="Tscrpt_reg_HTH_GntR"/>
</dbReference>
<dbReference type="PROSITE" id="PS50949">
    <property type="entry name" value="HTH_GNTR"/>
    <property type="match status" value="1"/>
</dbReference>
<organism evidence="9 10">
    <name type="scientific">Oricola thermophila</name>
    <dbReference type="NCBI Taxonomy" id="2742145"/>
    <lineage>
        <taxon>Bacteria</taxon>
        <taxon>Pseudomonadati</taxon>
        <taxon>Pseudomonadota</taxon>
        <taxon>Alphaproteobacteria</taxon>
        <taxon>Hyphomicrobiales</taxon>
        <taxon>Ahrensiaceae</taxon>
        <taxon>Oricola</taxon>
    </lineage>
</organism>
<dbReference type="Proteomes" id="UP000509367">
    <property type="component" value="Chromosome"/>
</dbReference>
<sequence>MPGGYFKRIDQSRTADGICAQIETLVLEGVLRVGDKLPGERELARRFDVSRPVLREALKELESRGLLVTRHGGGTFVADVIGDVFSPAMLELIARHPKATQDYLEYRRDVEGIAAAYAAERATDHDKALLTDIMTRMETAHAQENLDEEAESDIEFHNAVCESAHNILLMHALRSCYRLLQNGVFFSRALVYGLPGARAALLSQHRAVYDAIMAGDAAAAKRAAEAHMEYIQTHRLEAERIRSWEAVSQLRHAQRTESAEAPRDERRKPSRQRSQPVS</sequence>
<dbReference type="PRINTS" id="PR00035">
    <property type="entry name" value="HTHGNTR"/>
</dbReference>
<proteinExistence type="predicted"/>
<dbReference type="InterPro" id="IPR011711">
    <property type="entry name" value="GntR_C"/>
</dbReference>
<evidence type="ECO:0000256" key="7">
    <source>
        <dbReference type="SAM" id="MobiDB-lite"/>
    </source>
</evidence>
<feature type="domain" description="HTH gntR-type" evidence="8">
    <location>
        <begin position="12"/>
        <end position="80"/>
    </location>
</feature>
<keyword evidence="10" id="KW-1185">Reference proteome</keyword>
<gene>
    <name evidence="9" type="ORF">HTY61_12680</name>
</gene>
<dbReference type="InterPro" id="IPR036390">
    <property type="entry name" value="WH_DNA-bd_sf"/>
</dbReference>
<keyword evidence="3" id="KW-0238">DNA-binding</keyword>
<dbReference type="RefSeq" id="WP_175277143.1">
    <property type="nucleotide sequence ID" value="NZ_CP054836.1"/>
</dbReference>
<dbReference type="SMART" id="SM00345">
    <property type="entry name" value="HTH_GNTR"/>
    <property type="match status" value="1"/>
</dbReference>
<dbReference type="GO" id="GO:0003700">
    <property type="term" value="F:DNA-binding transcription factor activity"/>
    <property type="evidence" value="ECO:0007669"/>
    <property type="project" value="InterPro"/>
</dbReference>
<keyword evidence="1" id="KW-0678">Repressor</keyword>
<dbReference type="Pfam" id="PF00392">
    <property type="entry name" value="GntR"/>
    <property type="match status" value="1"/>
</dbReference>
<dbReference type="EMBL" id="CP054836">
    <property type="protein sequence ID" value="QKV19251.1"/>
    <property type="molecule type" value="Genomic_DNA"/>
</dbReference>
<dbReference type="AlphaFoldDB" id="A0A6N1VE49"/>
<evidence type="ECO:0000313" key="10">
    <source>
        <dbReference type="Proteomes" id="UP000509367"/>
    </source>
</evidence>
<feature type="compositionally biased region" description="Basic and acidic residues" evidence="7">
    <location>
        <begin position="254"/>
        <end position="267"/>
    </location>
</feature>
<keyword evidence="4" id="KW-0804">Transcription</keyword>
<dbReference type="Pfam" id="PF07729">
    <property type="entry name" value="FCD"/>
    <property type="match status" value="1"/>
</dbReference>
<dbReference type="SUPFAM" id="SSF48008">
    <property type="entry name" value="GntR ligand-binding domain-like"/>
    <property type="match status" value="1"/>
</dbReference>
<protein>
    <recommendedName>
        <fullName evidence="6">Pyruvate dehydrogenase complex repressor</fullName>
    </recommendedName>
</protein>
<evidence type="ECO:0000256" key="6">
    <source>
        <dbReference type="ARBA" id="ARBA00039592"/>
    </source>
</evidence>
<feature type="region of interest" description="Disordered" evidence="7">
    <location>
        <begin position="252"/>
        <end position="278"/>
    </location>
</feature>
<dbReference type="PANTHER" id="PTHR43537">
    <property type="entry name" value="TRANSCRIPTIONAL REGULATOR, GNTR FAMILY"/>
    <property type="match status" value="1"/>
</dbReference>
<reference evidence="9 10" key="1">
    <citation type="submission" date="2020-06" db="EMBL/GenBank/DDBJ databases">
        <title>Oricola thermophila sp. nov. isolated from a tidal sediments.</title>
        <authorList>
            <person name="Kwon K.K."/>
            <person name="Yang S.-H."/>
            <person name="Park M.-J."/>
        </authorList>
    </citation>
    <scope>NUCLEOTIDE SEQUENCE [LARGE SCALE GENOMIC DNA]</scope>
    <source>
        <strain evidence="9 10">MEBiC13590</strain>
    </source>
</reference>
<dbReference type="InterPro" id="IPR008920">
    <property type="entry name" value="TF_FadR/GntR_C"/>
</dbReference>